<dbReference type="Proteomes" id="UP000075883">
    <property type="component" value="Unassembled WGS sequence"/>
</dbReference>
<evidence type="ECO:0000313" key="2">
    <source>
        <dbReference type="Proteomes" id="UP000075883"/>
    </source>
</evidence>
<evidence type="ECO:0000313" key="1">
    <source>
        <dbReference type="EnsemblMetazoa" id="ACUA003676-PA"/>
    </source>
</evidence>
<dbReference type="AlphaFoldDB" id="A0A182LWK8"/>
<organism evidence="1 2">
    <name type="scientific">Anopheles culicifacies</name>
    <dbReference type="NCBI Taxonomy" id="139723"/>
    <lineage>
        <taxon>Eukaryota</taxon>
        <taxon>Metazoa</taxon>
        <taxon>Ecdysozoa</taxon>
        <taxon>Arthropoda</taxon>
        <taxon>Hexapoda</taxon>
        <taxon>Insecta</taxon>
        <taxon>Pterygota</taxon>
        <taxon>Neoptera</taxon>
        <taxon>Endopterygota</taxon>
        <taxon>Diptera</taxon>
        <taxon>Nematocera</taxon>
        <taxon>Culicoidea</taxon>
        <taxon>Culicidae</taxon>
        <taxon>Anophelinae</taxon>
        <taxon>Anopheles</taxon>
        <taxon>culicifacies species complex</taxon>
    </lineage>
</organism>
<dbReference type="EMBL" id="AXCM01002231">
    <property type="status" value="NOT_ANNOTATED_CDS"/>
    <property type="molecule type" value="Genomic_DNA"/>
</dbReference>
<reference evidence="2" key="1">
    <citation type="submission" date="2013-09" db="EMBL/GenBank/DDBJ databases">
        <title>The Genome Sequence of Anopheles culicifacies species A.</title>
        <authorList>
            <consortium name="The Broad Institute Genomics Platform"/>
            <person name="Neafsey D.E."/>
            <person name="Besansky N."/>
            <person name="Howell P."/>
            <person name="Walton C."/>
            <person name="Young S.K."/>
            <person name="Zeng Q."/>
            <person name="Gargeya S."/>
            <person name="Fitzgerald M."/>
            <person name="Haas B."/>
            <person name="Abouelleil A."/>
            <person name="Allen A.W."/>
            <person name="Alvarado L."/>
            <person name="Arachchi H.M."/>
            <person name="Berlin A.M."/>
            <person name="Chapman S.B."/>
            <person name="Gainer-Dewar J."/>
            <person name="Goldberg J."/>
            <person name="Griggs A."/>
            <person name="Gujja S."/>
            <person name="Hansen M."/>
            <person name="Howarth C."/>
            <person name="Imamovic A."/>
            <person name="Ireland A."/>
            <person name="Larimer J."/>
            <person name="McCowan C."/>
            <person name="Murphy C."/>
            <person name="Pearson M."/>
            <person name="Poon T.W."/>
            <person name="Priest M."/>
            <person name="Roberts A."/>
            <person name="Saif S."/>
            <person name="Shea T."/>
            <person name="Sisk P."/>
            <person name="Sykes S."/>
            <person name="Wortman J."/>
            <person name="Nusbaum C."/>
            <person name="Birren B."/>
        </authorList>
    </citation>
    <scope>NUCLEOTIDE SEQUENCE [LARGE SCALE GENOMIC DNA]</scope>
    <source>
        <strain evidence="2">A-37</strain>
    </source>
</reference>
<protein>
    <submittedName>
        <fullName evidence="1">Uncharacterized protein</fullName>
    </submittedName>
</protein>
<reference evidence="1" key="2">
    <citation type="submission" date="2020-05" db="UniProtKB">
        <authorList>
            <consortium name="EnsemblMetazoa"/>
        </authorList>
    </citation>
    <scope>IDENTIFICATION</scope>
    <source>
        <strain evidence="1">A-37</strain>
    </source>
</reference>
<name>A0A182LWK8_9DIPT</name>
<dbReference type="EnsemblMetazoa" id="ACUA003676-RA">
    <property type="protein sequence ID" value="ACUA003676-PA"/>
    <property type="gene ID" value="ACUA003676"/>
</dbReference>
<sequence>MGVIKMILGITAMNRSDMAFKLPVPSDDKEGQPDYYCIGGDPPAVGRAENSCLPGAIFLEDHHNLSLTRTAFKRHKVDFLFDVVPPTELYASITTMYRSTVC</sequence>
<proteinExistence type="predicted"/>
<dbReference type="VEuPathDB" id="VectorBase:ACUA003676"/>
<keyword evidence="2" id="KW-1185">Reference proteome</keyword>
<accession>A0A182LWK8</accession>